<dbReference type="InterPro" id="IPR002172">
    <property type="entry name" value="LDrepeatLR_classA_rpt"/>
</dbReference>
<dbReference type="SUPFAM" id="SSF90112">
    <property type="entry name" value="Neurotransmitter-gated ion-channel transmembrane pore"/>
    <property type="match status" value="1"/>
</dbReference>
<dbReference type="Gene3D" id="2.60.120.200">
    <property type="match status" value="1"/>
</dbReference>
<evidence type="ECO:0000259" key="16">
    <source>
        <dbReference type="PROSITE" id="PS51828"/>
    </source>
</evidence>
<evidence type="ECO:0000256" key="14">
    <source>
        <dbReference type="RuleBase" id="RU000687"/>
    </source>
</evidence>
<dbReference type="SUPFAM" id="SSF49899">
    <property type="entry name" value="Concanavalin A-like lectins/glucanases"/>
    <property type="match status" value="1"/>
</dbReference>
<comment type="similarity">
    <text evidence="14">Belongs to the ligand-gated ion channel (TC 1.A.9) family.</text>
</comment>
<dbReference type="InterPro" id="IPR036734">
    <property type="entry name" value="Neur_chan_lig-bd_sf"/>
</dbReference>
<keyword evidence="8 14" id="KW-0406">Ion transport</keyword>
<dbReference type="GO" id="GO:0099095">
    <property type="term" value="F:ligand-gated monoatomic anion channel activity"/>
    <property type="evidence" value="ECO:0007669"/>
    <property type="project" value="UniProtKB-ARBA"/>
</dbReference>
<dbReference type="InterPro" id="IPR013320">
    <property type="entry name" value="ConA-like_dom_sf"/>
</dbReference>
<dbReference type="Gene3D" id="3.10.100.10">
    <property type="entry name" value="Mannose-Binding Protein A, subunit A"/>
    <property type="match status" value="1"/>
</dbReference>
<dbReference type="InterPro" id="IPR001759">
    <property type="entry name" value="PTX_dom"/>
</dbReference>
<dbReference type="Proteomes" id="UP001497623">
    <property type="component" value="Unassembled WGS sequence"/>
</dbReference>
<dbReference type="GO" id="GO:0005254">
    <property type="term" value="F:chloride channel activity"/>
    <property type="evidence" value="ECO:0007669"/>
    <property type="project" value="UniProtKB-ARBA"/>
</dbReference>
<sequence length="879" mass="100353">CCGGRMPRPRPRPRPRLRRCHGHVWITFLLIATCNVNYSASEKTLLFQGNNEFTADSHAVHMINKGKQFLSELSVCGFFKIKYFRTTTYALSYSTSDQDDNELNLSFRTNQLVIAVGGKYHRSDTNLTIVPDEWFHFCFTADSQKKKATFFLNGDAQLEKTLGEIKIYLNGSVVLGQETDSFKGGFQAAQSYSGFITMFNLYDRVLAADEVSQLASCTNNAQGEVVAWDSAIWQMNGGVTEMDVPLDDICDKSPFQITLFPEQRKFEESRHFCNNLKTTIALPSNKKENKWLYQYAMPYIPVCEPANHRSGFLWLGTTDKAEEGNWSSLTGKPITYSDFDDDARATSLDCASFNKAPAVDNKTWVDTGCGSATFCVACQEHTPTILRMRGLCEDDNKATLFRLVTSESGGKPLFRGFTKYEIYHNESEHLWNLVDMWNDEVVATYFSFAGNYPFGTNDWDIKVPYKICSLPSNTSHKLALTACFDLEYSCGDGTCIDLSENCDQRVECPDNTDERDCNKLITPKDYLPALPPPGIMPGPLQVNITVKVHRIAEINIQDMTMTLDITPHISWFDQRLTYKNIKLVQEVNYMNPDLVWTPYIELVNADFPRIHKTGLSLMAIRDTKPEEDDIERVAHDEIFQGKRNPLLWTEKRNAPFSCDMDLSTFPFDTQRCKICISFTSARKEFIEWNKINVQYLGEIYLTEYEIGGLEINKEDTGNYSTVVVVIPLKRRYSTYITSAYLPSTMLMLISYASLFVSQDNRDLRVMMSITTLLVLYTLFQQISDTLPNTSYIKSLEIWFFFAIVFIFSQVIVHVAVDVDLSWWSRHKCCSYGSMHVTPIMKNKNKAKGRGLNIATIVYAIILILFCIIYWACVFSYLED</sequence>
<dbReference type="PROSITE" id="PS00615">
    <property type="entry name" value="C_TYPE_LECTIN_1"/>
    <property type="match status" value="1"/>
</dbReference>
<dbReference type="CDD" id="cd00112">
    <property type="entry name" value="LDLa"/>
    <property type="match status" value="1"/>
</dbReference>
<evidence type="ECO:0000256" key="10">
    <source>
        <dbReference type="ARBA" id="ARBA00023157"/>
    </source>
</evidence>
<dbReference type="Pfam" id="PF00057">
    <property type="entry name" value="Ldl_recept_a"/>
    <property type="match status" value="1"/>
</dbReference>
<dbReference type="PROSITE" id="PS01209">
    <property type="entry name" value="LDLRA_1"/>
    <property type="match status" value="1"/>
</dbReference>
<reference evidence="17 18" key="1">
    <citation type="submission" date="2024-05" db="EMBL/GenBank/DDBJ databases">
        <authorList>
            <person name="Wallberg A."/>
        </authorList>
    </citation>
    <scope>NUCLEOTIDE SEQUENCE [LARGE SCALE GENOMIC DNA]</scope>
</reference>
<dbReference type="SUPFAM" id="SSF63712">
    <property type="entry name" value="Nicotinic receptor ligand binding domain-like"/>
    <property type="match status" value="1"/>
</dbReference>
<dbReference type="PROSITE" id="PS50068">
    <property type="entry name" value="LDLRA_2"/>
    <property type="match status" value="1"/>
</dbReference>
<proteinExistence type="inferred from homology"/>
<keyword evidence="9 14" id="KW-0472">Membrane</keyword>
<dbReference type="InterPro" id="IPR038050">
    <property type="entry name" value="Neuro_actylchol_rec"/>
</dbReference>
<dbReference type="SUPFAM" id="SSF57424">
    <property type="entry name" value="LDL receptor-like module"/>
    <property type="match status" value="1"/>
</dbReference>
<keyword evidence="6" id="KW-0732">Signal</keyword>
<evidence type="ECO:0000256" key="13">
    <source>
        <dbReference type="PROSITE-ProRule" id="PRU01172"/>
    </source>
</evidence>
<dbReference type="InterPro" id="IPR006029">
    <property type="entry name" value="Neurotrans-gated_channel_TM"/>
</dbReference>
<dbReference type="InterPro" id="IPR036055">
    <property type="entry name" value="LDL_receptor-like_sf"/>
</dbReference>
<feature type="transmembrane region" description="Helical" evidence="14">
    <location>
        <begin position="739"/>
        <end position="756"/>
    </location>
</feature>
<dbReference type="InterPro" id="IPR006028">
    <property type="entry name" value="GABAA/Glycine_rcpt"/>
</dbReference>
<dbReference type="InterPro" id="IPR036719">
    <property type="entry name" value="Neuro-gated_channel_TM_sf"/>
</dbReference>
<organism evidence="17 18">
    <name type="scientific">Meganyctiphanes norvegica</name>
    <name type="common">Northern krill</name>
    <name type="synonym">Thysanopoda norvegica</name>
    <dbReference type="NCBI Taxonomy" id="48144"/>
    <lineage>
        <taxon>Eukaryota</taxon>
        <taxon>Metazoa</taxon>
        <taxon>Ecdysozoa</taxon>
        <taxon>Arthropoda</taxon>
        <taxon>Crustacea</taxon>
        <taxon>Multicrustacea</taxon>
        <taxon>Malacostraca</taxon>
        <taxon>Eumalacostraca</taxon>
        <taxon>Eucarida</taxon>
        <taxon>Euphausiacea</taxon>
        <taxon>Euphausiidae</taxon>
        <taxon>Meganyctiphanes</taxon>
    </lineage>
</organism>
<name>A0AAV2PX64_MEGNR</name>
<dbReference type="InterPro" id="IPR018000">
    <property type="entry name" value="Neurotransmitter_ion_chnl_CS"/>
</dbReference>
<dbReference type="Pfam" id="PF02932">
    <property type="entry name" value="Neur_chan_memb"/>
    <property type="match status" value="1"/>
</dbReference>
<accession>A0AAV2PX64</accession>
<dbReference type="InterPro" id="IPR016187">
    <property type="entry name" value="CTDL_fold"/>
</dbReference>
<evidence type="ECO:0000256" key="11">
    <source>
        <dbReference type="ARBA" id="ARBA00023303"/>
    </source>
</evidence>
<dbReference type="Pfam" id="PF02931">
    <property type="entry name" value="Neur_chan_LBD"/>
    <property type="match status" value="1"/>
</dbReference>
<dbReference type="GO" id="GO:0004888">
    <property type="term" value="F:transmembrane signaling receptor activity"/>
    <property type="evidence" value="ECO:0007669"/>
    <property type="project" value="InterPro"/>
</dbReference>
<feature type="disulfide bond" evidence="12">
    <location>
        <begin position="483"/>
        <end position="495"/>
    </location>
</feature>
<protein>
    <submittedName>
        <fullName evidence="17">Uncharacterized protein</fullName>
    </submittedName>
</protein>
<evidence type="ECO:0000313" key="18">
    <source>
        <dbReference type="Proteomes" id="UP001497623"/>
    </source>
</evidence>
<feature type="transmembrane region" description="Helical" evidence="14">
    <location>
        <begin position="20"/>
        <end position="38"/>
    </location>
</feature>
<evidence type="ECO:0000256" key="4">
    <source>
        <dbReference type="ARBA" id="ARBA00022475"/>
    </source>
</evidence>
<dbReference type="PRINTS" id="PR00252">
    <property type="entry name" value="NRIONCHANNEL"/>
</dbReference>
<keyword evidence="3 14" id="KW-0813">Transport</keyword>
<evidence type="ECO:0000256" key="1">
    <source>
        <dbReference type="ARBA" id="ARBA00004141"/>
    </source>
</evidence>
<dbReference type="PROSITE" id="PS50041">
    <property type="entry name" value="C_TYPE_LECTIN_2"/>
    <property type="match status" value="1"/>
</dbReference>
<keyword evidence="11 14" id="KW-0407">Ion channel</keyword>
<dbReference type="Pfam" id="PF00059">
    <property type="entry name" value="Lectin_C"/>
    <property type="match status" value="1"/>
</dbReference>
<comment type="caution">
    <text evidence="17">The sequence shown here is derived from an EMBL/GenBank/DDBJ whole genome shotgun (WGS) entry which is preliminary data.</text>
</comment>
<evidence type="ECO:0000256" key="12">
    <source>
        <dbReference type="PROSITE-ProRule" id="PRU00124"/>
    </source>
</evidence>
<comment type="subcellular location">
    <subcellularLocation>
        <location evidence="2">Cell membrane</location>
    </subcellularLocation>
    <subcellularLocation>
        <location evidence="1">Membrane</location>
        <topology evidence="1">Multi-pass membrane protein</topology>
    </subcellularLocation>
</comment>
<feature type="disulfide bond" evidence="12">
    <location>
        <begin position="490"/>
        <end position="508"/>
    </location>
</feature>
<dbReference type="AlphaFoldDB" id="A0AAV2PX64"/>
<feature type="transmembrane region" description="Helical" evidence="14">
    <location>
        <begin position="797"/>
        <end position="816"/>
    </location>
</feature>
<evidence type="ECO:0000256" key="7">
    <source>
        <dbReference type="ARBA" id="ARBA00022989"/>
    </source>
</evidence>
<feature type="domain" description="Pentraxin (PTX)" evidence="16">
    <location>
        <begin position="41"/>
        <end position="250"/>
    </location>
</feature>
<dbReference type="Gene3D" id="4.10.400.10">
    <property type="entry name" value="Low-density Lipoprotein Receptor"/>
    <property type="match status" value="1"/>
</dbReference>
<keyword evidence="18" id="KW-1185">Reference proteome</keyword>
<dbReference type="SMART" id="SM00034">
    <property type="entry name" value="CLECT"/>
    <property type="match status" value="1"/>
</dbReference>
<dbReference type="InterPro" id="IPR001304">
    <property type="entry name" value="C-type_lectin-like"/>
</dbReference>
<evidence type="ECO:0000256" key="2">
    <source>
        <dbReference type="ARBA" id="ARBA00004236"/>
    </source>
</evidence>
<dbReference type="InterPro" id="IPR006201">
    <property type="entry name" value="Neur_channel"/>
</dbReference>
<evidence type="ECO:0000256" key="3">
    <source>
        <dbReference type="ARBA" id="ARBA00022448"/>
    </source>
</evidence>
<dbReference type="InterPro" id="IPR006202">
    <property type="entry name" value="Neur_chan_lig-bd"/>
</dbReference>
<keyword evidence="4" id="KW-1003">Cell membrane</keyword>
<feature type="transmembrane region" description="Helical" evidence="14">
    <location>
        <begin position="850"/>
        <end position="877"/>
    </location>
</feature>
<dbReference type="InterPro" id="IPR016186">
    <property type="entry name" value="C-type_lectin-like/link_sf"/>
</dbReference>
<feature type="non-terminal residue" evidence="17">
    <location>
        <position position="1"/>
    </location>
</feature>
<dbReference type="Pfam" id="PF00354">
    <property type="entry name" value="Pentaxin"/>
    <property type="match status" value="1"/>
</dbReference>
<evidence type="ECO:0000256" key="5">
    <source>
        <dbReference type="ARBA" id="ARBA00022692"/>
    </source>
</evidence>
<feature type="disulfide bond" evidence="12">
    <location>
        <begin position="502"/>
        <end position="517"/>
    </location>
</feature>
<evidence type="ECO:0000256" key="6">
    <source>
        <dbReference type="ARBA" id="ARBA00022729"/>
    </source>
</evidence>
<feature type="domain" description="C-type lectin" evidence="15">
    <location>
        <begin position="259"/>
        <end position="369"/>
    </location>
</feature>
<evidence type="ECO:0000256" key="9">
    <source>
        <dbReference type="ARBA" id="ARBA00023136"/>
    </source>
</evidence>
<dbReference type="InterPro" id="IPR018378">
    <property type="entry name" value="C-type_lectin_CS"/>
</dbReference>
<dbReference type="SUPFAM" id="SSF56436">
    <property type="entry name" value="C-type lectin-like"/>
    <property type="match status" value="1"/>
</dbReference>
<evidence type="ECO:0000313" key="17">
    <source>
        <dbReference type="EMBL" id="CAL4066552.1"/>
    </source>
</evidence>
<dbReference type="PANTHER" id="PTHR18945">
    <property type="entry name" value="NEUROTRANSMITTER GATED ION CHANNEL"/>
    <property type="match status" value="1"/>
</dbReference>
<dbReference type="PRINTS" id="PR00253">
    <property type="entry name" value="GABAARECEPTR"/>
</dbReference>
<keyword evidence="7 14" id="KW-1133">Transmembrane helix</keyword>
<dbReference type="Gene3D" id="1.20.58.390">
    <property type="entry name" value="Neurotransmitter-gated ion-channel transmembrane domain"/>
    <property type="match status" value="1"/>
</dbReference>
<evidence type="ECO:0000259" key="15">
    <source>
        <dbReference type="PROSITE" id="PS50041"/>
    </source>
</evidence>
<evidence type="ECO:0000256" key="8">
    <source>
        <dbReference type="ARBA" id="ARBA00023065"/>
    </source>
</evidence>
<dbReference type="InterPro" id="IPR023415">
    <property type="entry name" value="LDLR_class-A_CS"/>
</dbReference>
<keyword evidence="10 12" id="KW-1015">Disulfide bond</keyword>
<keyword evidence="5 14" id="KW-0812">Transmembrane</keyword>
<gene>
    <name evidence="17" type="ORF">MNOR_LOCUS5799</name>
</gene>
<dbReference type="Gene3D" id="2.70.170.10">
    <property type="entry name" value="Neurotransmitter-gated ion-channel ligand-binding domain"/>
    <property type="match status" value="1"/>
</dbReference>
<feature type="transmembrane region" description="Helical" evidence="14">
    <location>
        <begin position="763"/>
        <end position="782"/>
    </location>
</feature>
<comment type="caution">
    <text evidence="13">Lacks conserved residue(s) required for the propagation of feature annotation.</text>
</comment>
<dbReference type="SMART" id="SM00159">
    <property type="entry name" value="PTX"/>
    <property type="match status" value="1"/>
</dbReference>
<dbReference type="SMART" id="SM00192">
    <property type="entry name" value="LDLa"/>
    <property type="match status" value="1"/>
</dbReference>
<dbReference type="GO" id="GO:0005886">
    <property type="term" value="C:plasma membrane"/>
    <property type="evidence" value="ECO:0007669"/>
    <property type="project" value="UniProtKB-SubCell"/>
</dbReference>
<dbReference type="PROSITE" id="PS51828">
    <property type="entry name" value="PTX_2"/>
    <property type="match status" value="1"/>
</dbReference>
<dbReference type="EMBL" id="CAXKWB010002299">
    <property type="protein sequence ID" value="CAL4066552.1"/>
    <property type="molecule type" value="Genomic_DNA"/>
</dbReference>
<dbReference type="GO" id="GO:0005230">
    <property type="term" value="F:extracellular ligand-gated monoatomic ion channel activity"/>
    <property type="evidence" value="ECO:0007669"/>
    <property type="project" value="InterPro"/>
</dbReference>
<dbReference type="PROSITE" id="PS00236">
    <property type="entry name" value="NEUROTR_ION_CHANNEL"/>
    <property type="match status" value="1"/>
</dbReference>